<dbReference type="Gene3D" id="3.40.50.2300">
    <property type="match status" value="1"/>
</dbReference>
<proteinExistence type="predicted"/>
<dbReference type="Pfam" id="PF13556">
    <property type="entry name" value="HTH_30"/>
    <property type="match status" value="1"/>
</dbReference>
<keyword evidence="4" id="KW-1185">Reference proteome</keyword>
<dbReference type="Pfam" id="PF06506">
    <property type="entry name" value="PrpR_N"/>
    <property type="match status" value="1"/>
</dbReference>
<gene>
    <name evidence="3" type="ORF">P5G62_006535</name>
</gene>
<evidence type="ECO:0000259" key="2">
    <source>
        <dbReference type="Pfam" id="PF13556"/>
    </source>
</evidence>
<name>A0ABV4YPU2_9BACI</name>
<evidence type="ECO:0000313" key="4">
    <source>
        <dbReference type="Proteomes" id="UP001241748"/>
    </source>
</evidence>
<evidence type="ECO:0000313" key="3">
    <source>
        <dbReference type="EMBL" id="MFB3166762.1"/>
    </source>
</evidence>
<protein>
    <submittedName>
        <fullName evidence="3">PrpR N-terminal domain-containing protein</fullName>
    </submittedName>
</protein>
<dbReference type="InterPro" id="IPR010524">
    <property type="entry name" value="Sig_transdc_resp-reg_PrpR_N"/>
</dbReference>
<reference evidence="3 4" key="1">
    <citation type="submission" date="2024-05" db="EMBL/GenBank/DDBJ databases">
        <authorList>
            <person name="Venkateswaran K."/>
        </authorList>
    </citation>
    <scope>NUCLEOTIDE SEQUENCE [LARGE SCALE GENOMIC DNA]</scope>
    <source>
        <strain evidence="3 4">179-C4-2-HS</strain>
    </source>
</reference>
<sequence length="507" mass="56957">MNSKVLILSHPKLTQVVQQVLSGMEQPAEVIIKDVGFGGAIDFLDRHLETIMPNLIITGGAHWGMLQRSDYSPNVPIIPIPVTRFDLLQAALQACQYGKRMAVILYEDELGDCQDVVKDLDCECSFFTFSTTEEASSLIQSLKESGMEVIIGAGLICALSEKFQLPSVLIHSKDSIMKIIEHVDRLETARLDIARTAQKWSMEFMKHPITYDVESHTANSSSFPSHLVPNRNKSVSMENMKILEQFLFNRRISSFFTREMSISKVNPFVNADYTFISFGALLCNEGKNSIIPFLEKLEQTEEARVFYVFNEGECRVVLLSKHERTSEFLNKELKSVRNSRSEALYGGFSFSSVTKEVFSSEEILSNKIYEAKVALELSKMGAVSDPVCVLEPSTPLSIIFQIIQQSGVMEPTLLIPLFGHRNTNKLLYTLRLLLDHGLSITAVANHLGTSRQTVYGLMQRIESLVGLLTDPEKRFSLSLELRMLEMSRAIENVSGIQKHVEPAFNIV</sequence>
<dbReference type="RefSeq" id="WP_306075528.1">
    <property type="nucleotide sequence ID" value="NZ_JAROBZ020000001.1"/>
</dbReference>
<dbReference type="Gene3D" id="3.40.50.10660">
    <property type="entry name" value="PrpR receptor domain-like"/>
    <property type="match status" value="1"/>
</dbReference>
<feature type="domain" description="PucR C-terminal helix-turn-helix" evidence="2">
    <location>
        <begin position="426"/>
        <end position="482"/>
    </location>
</feature>
<feature type="domain" description="Signal transduction response regulator propionate catabolism activator N-terminal" evidence="1">
    <location>
        <begin position="26"/>
        <end position="186"/>
    </location>
</feature>
<dbReference type="Gene3D" id="1.10.10.2840">
    <property type="entry name" value="PucR C-terminal helix-turn-helix domain"/>
    <property type="match status" value="1"/>
</dbReference>
<organism evidence="3 4">
    <name type="scientific">Neobacillus driksii</name>
    <dbReference type="NCBI Taxonomy" id="3035913"/>
    <lineage>
        <taxon>Bacteria</taxon>
        <taxon>Bacillati</taxon>
        <taxon>Bacillota</taxon>
        <taxon>Bacilli</taxon>
        <taxon>Bacillales</taxon>
        <taxon>Bacillaceae</taxon>
        <taxon>Neobacillus</taxon>
    </lineage>
</organism>
<evidence type="ECO:0000259" key="1">
    <source>
        <dbReference type="Pfam" id="PF06506"/>
    </source>
</evidence>
<dbReference type="InterPro" id="IPR025736">
    <property type="entry name" value="PucR_C-HTH_dom"/>
</dbReference>
<dbReference type="Proteomes" id="UP001241748">
    <property type="component" value="Unassembled WGS sequence"/>
</dbReference>
<comment type="caution">
    <text evidence="3">The sequence shown here is derived from an EMBL/GenBank/DDBJ whole genome shotgun (WGS) entry which is preliminary data.</text>
</comment>
<dbReference type="SUPFAM" id="SSF159800">
    <property type="entry name" value="PrpR receptor domain-like"/>
    <property type="match status" value="1"/>
</dbReference>
<dbReference type="InterPro" id="IPR042070">
    <property type="entry name" value="PucR_C-HTH_sf"/>
</dbReference>
<accession>A0ABV4YPU2</accession>
<dbReference type="EMBL" id="JAROBZ020000001">
    <property type="protein sequence ID" value="MFB3166762.1"/>
    <property type="molecule type" value="Genomic_DNA"/>
</dbReference>